<name>H6X499_9CAUD</name>
<reference evidence="1 2" key="1">
    <citation type="journal article" date="2012" name="J. Virol.">
        <title>Genome of Klebsiella sp.-Infecting Bacteriophage vB_KleM_RaK2.</title>
        <authorList>
            <person name="Simoliunas E."/>
            <person name="Kaliniene L."/>
            <person name="Truncaite L."/>
            <person name="Klausa V."/>
            <person name="Zajanckauskaite A."/>
            <person name="Meskys R."/>
        </authorList>
    </citation>
    <scope>NUCLEOTIDE SEQUENCE [LARGE SCALE GENOMIC DNA]</scope>
</reference>
<dbReference type="RefSeq" id="YP_007007447.1">
    <property type="nucleotide sequence ID" value="NC_019526.1"/>
</dbReference>
<evidence type="ECO:0000313" key="2">
    <source>
        <dbReference type="Proteomes" id="UP000007524"/>
    </source>
</evidence>
<dbReference type="EMBL" id="JQ513383">
    <property type="protein sequence ID" value="AFA44565.1"/>
    <property type="molecule type" value="Genomic_DNA"/>
</dbReference>
<dbReference type="OrthoDB" id="25637at10239"/>
<protein>
    <submittedName>
        <fullName evidence="1">Uncharacterized protein</fullName>
    </submittedName>
</protein>
<dbReference type="Proteomes" id="UP000007524">
    <property type="component" value="Segment"/>
</dbReference>
<dbReference type="GeneID" id="14012880"/>
<sequence>MKFKKFNGTVYSCDDIYCNPSYHDGFFIKTKDHEVLKVSLQWEEGRTNNYRFVRGDKFSYTPKDIIWPDSVVEIEIK</sequence>
<dbReference type="KEGG" id="vg:14012880"/>
<accession>H6X499</accession>
<gene>
    <name evidence="1" type="ORF">RaK2_00292</name>
</gene>
<evidence type="ECO:0000313" key="1">
    <source>
        <dbReference type="EMBL" id="AFA44565.1"/>
    </source>
</evidence>
<organism evidence="1 2">
    <name type="scientific">Klebsiella phage vB_KleM_RaK2</name>
    <dbReference type="NCBI Taxonomy" id="1147094"/>
    <lineage>
        <taxon>Viruses</taxon>
        <taxon>Duplodnaviria</taxon>
        <taxon>Heunggongvirae</taxon>
        <taxon>Uroviricota</taxon>
        <taxon>Caudoviricetes</taxon>
        <taxon>Alcyoneusvirus</taxon>
        <taxon>Alcyoneusvirus RaK2</taxon>
    </lineage>
</organism>
<keyword evidence="2" id="KW-1185">Reference proteome</keyword>
<proteinExistence type="predicted"/>